<evidence type="ECO:0000256" key="8">
    <source>
        <dbReference type="ARBA" id="ARBA00063535"/>
    </source>
</evidence>
<evidence type="ECO:0000256" key="2">
    <source>
        <dbReference type="ARBA" id="ARBA00022448"/>
    </source>
</evidence>
<organism evidence="14 15">
    <name type="scientific">Phrynocephalus forsythii</name>
    <dbReference type="NCBI Taxonomy" id="171643"/>
    <lineage>
        <taxon>Eukaryota</taxon>
        <taxon>Metazoa</taxon>
        <taxon>Chordata</taxon>
        <taxon>Craniata</taxon>
        <taxon>Vertebrata</taxon>
        <taxon>Euteleostomi</taxon>
        <taxon>Lepidosauria</taxon>
        <taxon>Squamata</taxon>
        <taxon>Bifurcata</taxon>
        <taxon>Unidentata</taxon>
        <taxon>Episquamata</taxon>
        <taxon>Toxicofera</taxon>
        <taxon>Iguania</taxon>
        <taxon>Acrodonta</taxon>
        <taxon>Agamidae</taxon>
        <taxon>Agaminae</taxon>
        <taxon>Phrynocephalus</taxon>
    </lineage>
</organism>
<evidence type="ECO:0000256" key="1">
    <source>
        <dbReference type="ARBA" id="ARBA00004496"/>
    </source>
</evidence>
<comment type="subunit">
    <text evidence="8">Interacts with ACOT13/THEM2.</text>
</comment>
<evidence type="ECO:0000256" key="10">
    <source>
        <dbReference type="ARBA" id="ARBA00077188"/>
    </source>
</evidence>
<dbReference type="Pfam" id="PF01852">
    <property type="entry name" value="START"/>
    <property type="match status" value="1"/>
</dbReference>
<feature type="region of interest" description="Disordered" evidence="12">
    <location>
        <begin position="1"/>
        <end position="38"/>
    </location>
</feature>
<dbReference type="InterPro" id="IPR023393">
    <property type="entry name" value="START-like_dom_sf"/>
</dbReference>
<dbReference type="SUPFAM" id="SSF55961">
    <property type="entry name" value="Bet v1-like"/>
    <property type="match status" value="1"/>
</dbReference>
<comment type="subcellular location">
    <subcellularLocation>
        <location evidence="1">Cytoplasm</location>
    </subcellularLocation>
</comment>
<gene>
    <name evidence="14" type="ORF">JRQ81_004071</name>
</gene>
<dbReference type="PANTHER" id="PTHR19308:SF39">
    <property type="entry name" value="PHOSPHATIDYLCHOLINE TRANSFER PROTEIN"/>
    <property type="match status" value="1"/>
</dbReference>
<evidence type="ECO:0000256" key="9">
    <source>
        <dbReference type="ARBA" id="ARBA00069061"/>
    </source>
</evidence>
<evidence type="ECO:0000256" key="12">
    <source>
        <dbReference type="SAM" id="MobiDB-lite"/>
    </source>
</evidence>
<proteinExistence type="predicted"/>
<evidence type="ECO:0000313" key="14">
    <source>
        <dbReference type="EMBL" id="KAJ7317909.1"/>
    </source>
</evidence>
<evidence type="ECO:0000256" key="11">
    <source>
        <dbReference type="ARBA" id="ARBA00079049"/>
    </source>
</evidence>
<feature type="domain" description="START" evidence="13">
    <location>
        <begin position="91"/>
        <end position="158"/>
    </location>
</feature>
<dbReference type="GO" id="GO:0008525">
    <property type="term" value="F:phosphatidylcholine transporter activity"/>
    <property type="evidence" value="ECO:0007669"/>
    <property type="project" value="TreeGrafter"/>
</dbReference>
<dbReference type="Gene3D" id="3.30.530.20">
    <property type="match status" value="1"/>
</dbReference>
<keyword evidence="3" id="KW-0963">Cytoplasm</keyword>
<dbReference type="EMBL" id="JAPFRF010000011">
    <property type="protein sequence ID" value="KAJ7317909.1"/>
    <property type="molecule type" value="Genomic_DNA"/>
</dbReference>
<feature type="region of interest" description="Disordered" evidence="12">
    <location>
        <begin position="56"/>
        <end position="79"/>
    </location>
</feature>
<dbReference type="Proteomes" id="UP001142489">
    <property type="component" value="Unassembled WGS sequence"/>
</dbReference>
<evidence type="ECO:0000256" key="5">
    <source>
        <dbReference type="ARBA" id="ARBA00022990"/>
    </source>
</evidence>
<name>A0A9Q1AY09_9SAUR</name>
<dbReference type="InterPro" id="IPR002913">
    <property type="entry name" value="START_lipid-bd_dom"/>
</dbReference>
<reference evidence="14" key="1">
    <citation type="journal article" date="2023" name="DNA Res.">
        <title>Chromosome-level genome assembly of Phrynocephalus forsythii using third-generation DNA sequencing and Hi-C analysis.</title>
        <authorList>
            <person name="Qi Y."/>
            <person name="Zhao W."/>
            <person name="Zhao Y."/>
            <person name="Niu C."/>
            <person name="Cao S."/>
            <person name="Zhang Y."/>
        </authorList>
    </citation>
    <scope>NUCLEOTIDE SEQUENCE</scope>
    <source>
        <tissue evidence="14">Muscle</tissue>
    </source>
</reference>
<evidence type="ECO:0000256" key="3">
    <source>
        <dbReference type="ARBA" id="ARBA00022490"/>
    </source>
</evidence>
<evidence type="ECO:0000256" key="6">
    <source>
        <dbReference type="ARBA" id="ARBA00023055"/>
    </source>
</evidence>
<dbReference type="FunFam" id="3.30.530.20:FF:000017">
    <property type="entry name" value="Phosphatidylcholine transfer protein, putative"/>
    <property type="match status" value="1"/>
</dbReference>
<comment type="caution">
    <text evidence="14">The sequence shown here is derived from an EMBL/GenBank/DDBJ whole genome shotgun (WGS) entry which is preliminary data.</text>
</comment>
<keyword evidence="6" id="KW-0445">Lipid transport</keyword>
<accession>A0A9Q1AY09</accession>
<evidence type="ECO:0000256" key="7">
    <source>
        <dbReference type="ARBA" id="ARBA00023121"/>
    </source>
</evidence>
<dbReference type="AlphaFoldDB" id="A0A9Q1AY09"/>
<evidence type="ECO:0000259" key="13">
    <source>
        <dbReference type="PROSITE" id="PS50848"/>
    </source>
</evidence>
<dbReference type="PROSITE" id="PS50848">
    <property type="entry name" value="START"/>
    <property type="match status" value="1"/>
</dbReference>
<dbReference type="InterPro" id="IPR051213">
    <property type="entry name" value="START_lipid_transfer"/>
</dbReference>
<feature type="compositionally biased region" description="Basic residues" evidence="12">
    <location>
        <begin position="11"/>
        <end position="21"/>
    </location>
</feature>
<dbReference type="GO" id="GO:0031210">
    <property type="term" value="F:phosphatidylcholine binding"/>
    <property type="evidence" value="ECO:0007669"/>
    <property type="project" value="TreeGrafter"/>
</dbReference>
<evidence type="ECO:0000313" key="15">
    <source>
        <dbReference type="Proteomes" id="UP001142489"/>
    </source>
</evidence>
<keyword evidence="15" id="KW-1185">Reference proteome</keyword>
<protein>
    <recommendedName>
        <fullName evidence="9">Phosphatidylcholine transfer protein</fullName>
    </recommendedName>
    <alternativeName>
        <fullName evidence="11">START domain-containing protein 2</fullName>
    </alternativeName>
    <alternativeName>
        <fullName evidence="10">StAR-related lipid transfer protein 2</fullName>
    </alternativeName>
</protein>
<dbReference type="PANTHER" id="PTHR19308">
    <property type="entry name" value="PHOSPHATIDYLCHOLINE TRANSFER PROTEIN"/>
    <property type="match status" value="1"/>
</dbReference>
<dbReference type="OrthoDB" id="1295045at2759"/>
<sequence>MCFPLPETPGHHHLLRRHPKSLLRATAPGRRGPDGKEAGFPRFWVGMSRGGAAGANAAAAAHASTSTRRPPEHGHARGPFSEDQFLAVCRELAKPREGTSGSWHLMADSQGFKIYRQYDEKSGLYEYKLYGTLNDCSPELCADVYMDLNYRPKWDQFVRDICEKTHDGRPAIYWEVKFPFPLTNRDNCDHMLSFGSNPPKKEASKKTFPGTQWLTAKLSRGSVFPHLSVPSALKMASDLLEN</sequence>
<evidence type="ECO:0000256" key="4">
    <source>
        <dbReference type="ARBA" id="ARBA00022553"/>
    </source>
</evidence>
<keyword evidence="5" id="KW-0007">Acetylation</keyword>
<keyword evidence="7" id="KW-0446">Lipid-binding</keyword>
<keyword evidence="4" id="KW-0597">Phosphoprotein</keyword>
<keyword evidence="2" id="KW-0813">Transport</keyword>
<dbReference type="GO" id="GO:0005829">
    <property type="term" value="C:cytosol"/>
    <property type="evidence" value="ECO:0007669"/>
    <property type="project" value="UniProtKB-ARBA"/>
</dbReference>